<dbReference type="Proteomes" id="UP000199072">
    <property type="component" value="Unassembled WGS sequence"/>
</dbReference>
<reference evidence="2 3" key="1">
    <citation type="submission" date="2016-10" db="EMBL/GenBank/DDBJ databases">
        <authorList>
            <person name="de Groot N.N."/>
        </authorList>
    </citation>
    <scope>NUCLEOTIDE SEQUENCE [LARGE SCALE GENOMIC DNA]</scope>
    <source>
        <strain evidence="2 3">47C3B</strain>
    </source>
</reference>
<protein>
    <submittedName>
        <fullName evidence="2">DNA-binding transcriptional regulator, XRE family</fullName>
    </submittedName>
</protein>
<evidence type="ECO:0000313" key="2">
    <source>
        <dbReference type="EMBL" id="SDE97933.1"/>
    </source>
</evidence>
<evidence type="ECO:0000259" key="1">
    <source>
        <dbReference type="PROSITE" id="PS50943"/>
    </source>
</evidence>
<dbReference type="Pfam" id="PF13443">
    <property type="entry name" value="HTH_26"/>
    <property type="match status" value="1"/>
</dbReference>
<dbReference type="GO" id="GO:0003677">
    <property type="term" value="F:DNA binding"/>
    <property type="evidence" value="ECO:0007669"/>
    <property type="project" value="UniProtKB-KW"/>
</dbReference>
<dbReference type="InterPro" id="IPR001387">
    <property type="entry name" value="Cro/C1-type_HTH"/>
</dbReference>
<dbReference type="RefSeq" id="WP_240315306.1">
    <property type="nucleotide sequence ID" value="NZ_FNAI01000011.1"/>
</dbReference>
<keyword evidence="3" id="KW-1185">Reference proteome</keyword>
<dbReference type="SUPFAM" id="SSF47413">
    <property type="entry name" value="lambda repressor-like DNA-binding domains"/>
    <property type="match status" value="1"/>
</dbReference>
<dbReference type="AlphaFoldDB" id="A0A1G7HCA9"/>
<proteinExistence type="predicted"/>
<name>A0A1G7HCA9_9SPHI</name>
<keyword evidence="2" id="KW-0238">DNA-binding</keyword>
<evidence type="ECO:0000313" key="3">
    <source>
        <dbReference type="Proteomes" id="UP000199072"/>
    </source>
</evidence>
<dbReference type="SMART" id="SM00530">
    <property type="entry name" value="HTH_XRE"/>
    <property type="match status" value="1"/>
</dbReference>
<sequence length="97" mass="11415">MRSFCFMGEQFIDKKSLETIREILWNICNEKKIALEDIQDRTGFSYSQVYRIVRGKNNMSVSGLIAVCKALEIQPTEVFNFKIQIPKHRPTRKNFNL</sequence>
<gene>
    <name evidence="2" type="ORF">SAMN05216464_111159</name>
</gene>
<dbReference type="InterPro" id="IPR010982">
    <property type="entry name" value="Lambda_DNA-bd_dom_sf"/>
</dbReference>
<organism evidence="2 3">
    <name type="scientific">Mucilaginibacter pineti</name>
    <dbReference type="NCBI Taxonomy" id="1391627"/>
    <lineage>
        <taxon>Bacteria</taxon>
        <taxon>Pseudomonadati</taxon>
        <taxon>Bacteroidota</taxon>
        <taxon>Sphingobacteriia</taxon>
        <taxon>Sphingobacteriales</taxon>
        <taxon>Sphingobacteriaceae</taxon>
        <taxon>Mucilaginibacter</taxon>
    </lineage>
</organism>
<dbReference type="PROSITE" id="PS50943">
    <property type="entry name" value="HTH_CROC1"/>
    <property type="match status" value="1"/>
</dbReference>
<dbReference type="CDD" id="cd00093">
    <property type="entry name" value="HTH_XRE"/>
    <property type="match status" value="1"/>
</dbReference>
<feature type="domain" description="HTH cro/C1-type" evidence="1">
    <location>
        <begin position="24"/>
        <end position="78"/>
    </location>
</feature>
<dbReference type="STRING" id="1391627.SAMN05216464_111159"/>
<accession>A0A1G7HCA9</accession>
<dbReference type="EMBL" id="FNAI01000011">
    <property type="protein sequence ID" value="SDE97933.1"/>
    <property type="molecule type" value="Genomic_DNA"/>
</dbReference>
<dbReference type="Gene3D" id="1.10.260.40">
    <property type="entry name" value="lambda repressor-like DNA-binding domains"/>
    <property type="match status" value="1"/>
</dbReference>